<evidence type="ECO:0000313" key="1">
    <source>
        <dbReference type="EMBL" id="DAD75177.1"/>
    </source>
</evidence>
<organism evidence="1">
    <name type="scientific">Siphoviridae sp. ctvGX2</name>
    <dbReference type="NCBI Taxonomy" id="2826512"/>
    <lineage>
        <taxon>Viruses</taxon>
        <taxon>Duplodnaviria</taxon>
        <taxon>Heunggongvirae</taxon>
        <taxon>Uroviricota</taxon>
        <taxon>Caudoviricetes</taxon>
    </lineage>
</organism>
<reference evidence="1" key="1">
    <citation type="journal article" date="2021" name="Proc. Natl. Acad. Sci. U.S.A.">
        <title>A Catalog of Tens of Thousands of Viruses from Human Metagenomes Reveals Hidden Associations with Chronic Diseases.</title>
        <authorList>
            <person name="Tisza M.J."/>
            <person name="Buck C.B."/>
        </authorList>
    </citation>
    <scope>NUCLEOTIDE SEQUENCE</scope>
    <source>
        <strain evidence="1">CtvGX2</strain>
    </source>
</reference>
<name>A0A8S5LYQ1_9CAUD</name>
<protein>
    <submittedName>
        <fullName evidence="1">Uncharacterized protein</fullName>
    </submittedName>
</protein>
<dbReference type="EMBL" id="BK014776">
    <property type="protein sequence ID" value="DAD75177.1"/>
    <property type="molecule type" value="Genomic_DNA"/>
</dbReference>
<accession>A0A8S5LYQ1</accession>
<proteinExistence type="predicted"/>
<sequence>MVGASARCVVGGARLACGDGARVDCLGPGAVGEGGWRGMGVDAGRACRRRPVEAPPQAAPCRRATGCLTSVPGAYNIPANGITVS</sequence>